<dbReference type="InterPro" id="IPR016951">
    <property type="entry name" value="Haem_Oase_decyc_pln"/>
</dbReference>
<dbReference type="PANTHER" id="PTHR35703:SF1">
    <property type="entry name" value="INACTIVE HEME OXYGENASE 2, CHLOROPLASTIC-RELATED"/>
    <property type="match status" value="1"/>
</dbReference>
<dbReference type="SUPFAM" id="SSF48613">
    <property type="entry name" value="Heme oxygenase-like"/>
    <property type="match status" value="1"/>
</dbReference>
<accession>A0A7J0DDX0</accession>
<dbReference type="GO" id="GO:0010024">
    <property type="term" value="P:phytochromobilin biosynthetic process"/>
    <property type="evidence" value="ECO:0007669"/>
    <property type="project" value="TreeGrafter"/>
</dbReference>
<feature type="region of interest" description="Disordered" evidence="7">
    <location>
        <begin position="131"/>
        <end position="169"/>
    </location>
</feature>
<evidence type="ECO:0000256" key="7">
    <source>
        <dbReference type="SAM" id="MobiDB-lite"/>
    </source>
</evidence>
<dbReference type="GO" id="GO:0009507">
    <property type="term" value="C:chloroplast"/>
    <property type="evidence" value="ECO:0007669"/>
    <property type="project" value="UniProtKB-SubCell"/>
</dbReference>
<comment type="similarity">
    <text evidence="2">Belongs to the heme oxygenase family.</text>
</comment>
<dbReference type="GO" id="GO:0015979">
    <property type="term" value="P:photosynthesis"/>
    <property type="evidence" value="ECO:0007669"/>
    <property type="project" value="UniProtKB-KW"/>
</dbReference>
<evidence type="ECO:0000313" key="9">
    <source>
        <dbReference type="Proteomes" id="UP000585474"/>
    </source>
</evidence>
<organism evidence="8 9">
    <name type="scientific">Actinidia rufa</name>
    <dbReference type="NCBI Taxonomy" id="165716"/>
    <lineage>
        <taxon>Eukaryota</taxon>
        <taxon>Viridiplantae</taxon>
        <taxon>Streptophyta</taxon>
        <taxon>Embryophyta</taxon>
        <taxon>Tracheophyta</taxon>
        <taxon>Spermatophyta</taxon>
        <taxon>Magnoliopsida</taxon>
        <taxon>eudicotyledons</taxon>
        <taxon>Gunneridae</taxon>
        <taxon>Pentapetalae</taxon>
        <taxon>asterids</taxon>
        <taxon>Ericales</taxon>
        <taxon>Actinidiaceae</taxon>
        <taxon>Actinidia</taxon>
    </lineage>
</organism>
<keyword evidence="4" id="KW-0602">Photosynthesis</keyword>
<comment type="subcellular location">
    <subcellularLocation>
        <location evidence="1">Plastid</location>
        <location evidence="1">Chloroplast</location>
    </subcellularLocation>
</comment>
<reference evidence="9" key="1">
    <citation type="submission" date="2019-07" db="EMBL/GenBank/DDBJ databases">
        <title>De Novo Assembly of kiwifruit Actinidia rufa.</title>
        <authorList>
            <person name="Sugita-Konishi S."/>
            <person name="Sato K."/>
            <person name="Mori E."/>
            <person name="Abe Y."/>
            <person name="Kisaki G."/>
            <person name="Hamano K."/>
            <person name="Suezawa K."/>
            <person name="Otani M."/>
            <person name="Fukuda T."/>
            <person name="Manabe T."/>
            <person name="Gomi K."/>
            <person name="Tabuchi M."/>
            <person name="Akimitsu K."/>
            <person name="Kataoka I."/>
        </authorList>
    </citation>
    <scope>NUCLEOTIDE SEQUENCE [LARGE SCALE GENOMIC DNA]</scope>
    <source>
        <strain evidence="9">cv. Fuchu</strain>
    </source>
</reference>
<name>A0A7J0DDX0_9ERIC</name>
<protein>
    <submittedName>
        <fullName evidence="8">Heme oxygenase 2</fullName>
    </submittedName>
</protein>
<dbReference type="InterPro" id="IPR016084">
    <property type="entry name" value="Haem_Oase-like_multi-hlx"/>
</dbReference>
<evidence type="ECO:0000256" key="5">
    <source>
        <dbReference type="ARBA" id="ARBA00022640"/>
    </source>
</evidence>
<keyword evidence="6" id="KW-0809">Transit peptide</keyword>
<feature type="compositionally biased region" description="Acidic residues" evidence="7">
    <location>
        <begin position="134"/>
        <end position="144"/>
    </location>
</feature>
<evidence type="ECO:0000256" key="1">
    <source>
        <dbReference type="ARBA" id="ARBA00004229"/>
    </source>
</evidence>
<keyword evidence="5" id="KW-0934">Plastid</keyword>
<dbReference type="InterPro" id="IPR002051">
    <property type="entry name" value="Haem_Oase"/>
</dbReference>
<dbReference type="EMBL" id="BJWL01000182">
    <property type="protein sequence ID" value="GFS33192.1"/>
    <property type="molecule type" value="Genomic_DNA"/>
</dbReference>
<evidence type="ECO:0000256" key="4">
    <source>
        <dbReference type="ARBA" id="ARBA00022531"/>
    </source>
</evidence>
<dbReference type="Gene3D" id="1.20.910.10">
    <property type="entry name" value="Heme oxygenase-like"/>
    <property type="match status" value="1"/>
</dbReference>
<sequence length="615" mass="69887">MSYSYWSYTSSSALGVLPMEMTTHLSLSTNSLSTQYNPPLQFPNFTAKSNFKWNRPKLIIRNRPRTISCCADAITSTEPEHAVETEAATGNAPRVRKKQRRYRKLYPGEKIGITEEMRFVAMRLRNVNGKKVEADEDDSDEEDSGDVHDGDGSIAAVGDGGPGSGGETWKPSMEGFVKYLVDSKLVFDTVERIIDESNDVSSLGVLPMEMTTHPTLSTNSLSTQYNPPLQFPNFTAKSNFKWNRPKLIIRNRPRTISCCADSATSTEPEHAVETEAATGNTPRVRKKQRRYRKLYPGEKIGITEEMRFVAMRLRNVNGKKVEADEEDSGDVHDGDGQLRRWVTVDLVVVERLGSRAWKASSSTLWIASLYSTLWSGSLMNPMMFPFNYGRNQFMVTALCMNLRGDKKQKQYAYFRNTGLERSGGLSKDLKWFRQQVIVIPPPSDPGVTYVKYLEGLAEKSPPLFLSHYYNIYFSHIAGGQVIGKQVFYSTLYMWLHQVIGLIDLCFYRWEGNEEELLKGVREKLNMLGEHWSRYDKNKCLREAKKSFQYLVLLEACASLRLAPQISEAHAQRLDVVSCLHQELNWSAHNKDEEQMGAENVRLTGNFVFDNIDSAR</sequence>
<keyword evidence="9" id="KW-1185">Reference proteome</keyword>
<dbReference type="OrthoDB" id="652091at2759"/>
<dbReference type="InterPro" id="IPR016053">
    <property type="entry name" value="Haem_Oase-like"/>
</dbReference>
<gene>
    <name evidence="8" type="ORF">Acr_00g0026940</name>
</gene>
<evidence type="ECO:0000256" key="3">
    <source>
        <dbReference type="ARBA" id="ARBA00022528"/>
    </source>
</evidence>
<dbReference type="PANTHER" id="PTHR35703">
    <property type="entry name" value="HEME OXYGENASE 1, CHLOROPLASTIC-RELATED"/>
    <property type="match status" value="1"/>
</dbReference>
<dbReference type="GO" id="GO:0004392">
    <property type="term" value="F:heme oxygenase (decyclizing) activity"/>
    <property type="evidence" value="ECO:0007669"/>
    <property type="project" value="InterPro"/>
</dbReference>
<dbReference type="CDD" id="cd19165">
    <property type="entry name" value="HemeO"/>
    <property type="match status" value="1"/>
</dbReference>
<dbReference type="GO" id="GO:0006788">
    <property type="term" value="P:heme oxidation"/>
    <property type="evidence" value="ECO:0007669"/>
    <property type="project" value="InterPro"/>
</dbReference>
<evidence type="ECO:0000256" key="2">
    <source>
        <dbReference type="ARBA" id="ARBA00006134"/>
    </source>
</evidence>
<evidence type="ECO:0000256" key="6">
    <source>
        <dbReference type="ARBA" id="ARBA00022946"/>
    </source>
</evidence>
<proteinExistence type="inferred from homology"/>
<dbReference type="AlphaFoldDB" id="A0A7J0DDX0"/>
<comment type="caution">
    <text evidence="8">The sequence shown here is derived from an EMBL/GenBank/DDBJ whole genome shotgun (WGS) entry which is preliminary data.</text>
</comment>
<keyword evidence="3" id="KW-0150">Chloroplast</keyword>
<dbReference type="Proteomes" id="UP000585474">
    <property type="component" value="Unassembled WGS sequence"/>
</dbReference>
<evidence type="ECO:0000313" key="8">
    <source>
        <dbReference type="EMBL" id="GFS33192.1"/>
    </source>
</evidence>
<dbReference type="Pfam" id="PF01126">
    <property type="entry name" value="Heme_oxygenase"/>
    <property type="match status" value="1"/>
</dbReference>